<keyword evidence="3 16" id="KW-0812">Transmembrane</keyword>
<dbReference type="PROSITE" id="PS00242">
    <property type="entry name" value="INTEGRIN_ALPHA"/>
    <property type="match status" value="1"/>
</dbReference>
<evidence type="ECO:0000256" key="15">
    <source>
        <dbReference type="PROSITE-ProRule" id="PRU00803"/>
    </source>
</evidence>
<feature type="signal peptide" evidence="16">
    <location>
        <begin position="1"/>
        <end position="22"/>
    </location>
</feature>
<dbReference type="Pfam" id="PF08441">
    <property type="entry name" value="Integrin_A_Ig_1"/>
    <property type="match status" value="1"/>
</dbReference>
<dbReference type="Gene3D" id="2.60.40.1510">
    <property type="entry name" value="ntegrin, alpha v. Chain A, domain 3"/>
    <property type="match status" value="1"/>
</dbReference>
<feature type="transmembrane region" description="Helical" evidence="16">
    <location>
        <begin position="1132"/>
        <end position="1154"/>
    </location>
</feature>
<dbReference type="Pfam" id="PF00092">
    <property type="entry name" value="VWA"/>
    <property type="match status" value="1"/>
</dbReference>
<keyword evidence="13 16" id="KW-0675">Receptor</keyword>
<dbReference type="PRINTS" id="PR00453">
    <property type="entry name" value="VWFADOMAIN"/>
</dbReference>
<dbReference type="Pfam" id="PF20806">
    <property type="entry name" value="Integrin_A_Ig_3"/>
    <property type="match status" value="1"/>
</dbReference>
<dbReference type="PRINTS" id="PR01185">
    <property type="entry name" value="INTEGRINA"/>
</dbReference>
<evidence type="ECO:0000256" key="4">
    <source>
        <dbReference type="ARBA" id="ARBA00022723"/>
    </source>
</evidence>
<evidence type="ECO:0000256" key="8">
    <source>
        <dbReference type="ARBA" id="ARBA00022889"/>
    </source>
</evidence>
<reference evidence="18 19" key="1">
    <citation type="submission" date="2021-05" db="EMBL/GenBank/DDBJ databases">
        <authorList>
            <person name="Zahm M."/>
            <person name="Klopp C."/>
            <person name="Cabau C."/>
            <person name="Kuhl H."/>
            <person name="Suciu R."/>
            <person name="Ciorpac M."/>
            <person name="Holostenco D."/>
            <person name="Gessner J."/>
            <person name="Wuertz S."/>
            <person name="Hohne C."/>
            <person name="Stock M."/>
            <person name="Gislard M."/>
            <person name="Lluch J."/>
            <person name="Milhes M."/>
            <person name="Lampietro C."/>
            <person name="Lopez Roques C."/>
            <person name="Donnadieu C."/>
            <person name="Du K."/>
            <person name="Schartl M."/>
            <person name="Guiguen Y."/>
        </authorList>
    </citation>
    <scope>NUCLEOTIDE SEQUENCE [LARGE SCALE GENOMIC DNA]</scope>
    <source>
        <strain evidence="18">Hh-F2</strain>
        <tissue evidence="18">Blood</tissue>
    </source>
</reference>
<feature type="domain" description="VWFA" evidence="17">
    <location>
        <begin position="167"/>
        <end position="350"/>
    </location>
</feature>
<dbReference type="Pfam" id="PF01839">
    <property type="entry name" value="FG-GAP"/>
    <property type="match status" value="2"/>
</dbReference>
<evidence type="ECO:0000259" key="17">
    <source>
        <dbReference type="PROSITE" id="PS50234"/>
    </source>
</evidence>
<keyword evidence="4" id="KW-0479">Metal-binding</keyword>
<dbReference type="Gene3D" id="2.60.40.1460">
    <property type="entry name" value="Integrin domains. Chain A, domain 2"/>
    <property type="match status" value="1"/>
</dbReference>
<evidence type="ECO:0000256" key="3">
    <source>
        <dbReference type="ARBA" id="ARBA00022692"/>
    </source>
</evidence>
<feature type="repeat" description="FG-GAP" evidence="15">
    <location>
        <begin position="27"/>
        <end position="85"/>
    </location>
</feature>
<keyword evidence="7" id="KW-0106">Calcium</keyword>
<dbReference type="InterPro" id="IPR028994">
    <property type="entry name" value="Integrin_alpha_N"/>
</dbReference>
<dbReference type="SMART" id="SM00191">
    <property type="entry name" value="Int_alpha"/>
    <property type="match status" value="5"/>
</dbReference>
<dbReference type="InterPro" id="IPR002035">
    <property type="entry name" value="VWF_A"/>
</dbReference>
<dbReference type="InterPro" id="IPR013519">
    <property type="entry name" value="Int_alpha_beta-p"/>
</dbReference>
<proteinExistence type="inferred from homology"/>
<keyword evidence="11 16" id="KW-0472">Membrane</keyword>
<organism evidence="18 19">
    <name type="scientific">Huso huso</name>
    <name type="common">Beluga</name>
    <name type="synonym">Acipenser huso</name>
    <dbReference type="NCBI Taxonomy" id="61971"/>
    <lineage>
        <taxon>Eukaryota</taxon>
        <taxon>Metazoa</taxon>
        <taxon>Chordata</taxon>
        <taxon>Craniata</taxon>
        <taxon>Vertebrata</taxon>
        <taxon>Euteleostomi</taxon>
        <taxon>Actinopterygii</taxon>
        <taxon>Chondrostei</taxon>
        <taxon>Acipenseriformes</taxon>
        <taxon>Acipenseridae</taxon>
        <taxon>Huso</taxon>
    </lineage>
</organism>
<dbReference type="SUPFAM" id="SSF53300">
    <property type="entry name" value="vWA-like"/>
    <property type="match status" value="1"/>
</dbReference>
<dbReference type="PANTHER" id="PTHR23220:SF23">
    <property type="entry name" value="INTEGRIN ALPHA-2"/>
    <property type="match status" value="1"/>
</dbReference>
<dbReference type="Gene3D" id="3.40.50.410">
    <property type="entry name" value="von Willebrand factor, type A domain"/>
    <property type="match status" value="1"/>
</dbReference>
<dbReference type="PROSITE" id="PS50234">
    <property type="entry name" value="VWFA"/>
    <property type="match status" value="1"/>
</dbReference>
<evidence type="ECO:0000256" key="5">
    <source>
        <dbReference type="ARBA" id="ARBA00022729"/>
    </source>
</evidence>
<keyword evidence="6" id="KW-0677">Repeat</keyword>
<dbReference type="Proteomes" id="UP001369086">
    <property type="component" value="Unassembled WGS sequence"/>
</dbReference>
<dbReference type="InterPro" id="IPR048286">
    <property type="entry name" value="Integrin_alpha_Ig-like_3"/>
</dbReference>
<dbReference type="InterPro" id="IPR032695">
    <property type="entry name" value="Integrin_dom_sf"/>
</dbReference>
<accession>A0ABR1ACK2</accession>
<dbReference type="SUPFAM" id="SSF69318">
    <property type="entry name" value="Integrin alpha N-terminal domain"/>
    <property type="match status" value="1"/>
</dbReference>
<evidence type="ECO:0000256" key="13">
    <source>
        <dbReference type="ARBA" id="ARBA00023170"/>
    </source>
</evidence>
<evidence type="ECO:0000256" key="11">
    <source>
        <dbReference type="ARBA" id="ARBA00023136"/>
    </source>
</evidence>
<evidence type="ECO:0000256" key="6">
    <source>
        <dbReference type="ARBA" id="ARBA00022737"/>
    </source>
</evidence>
<keyword evidence="8 16" id="KW-0130">Cell adhesion</keyword>
<keyword evidence="5 16" id="KW-0732">Signal</keyword>
<keyword evidence="14" id="KW-0325">Glycoprotein</keyword>
<keyword evidence="12" id="KW-1015">Disulfide bond</keyword>
<keyword evidence="10 16" id="KW-0401">Integrin</keyword>
<feature type="repeat" description="FG-GAP" evidence="15">
    <location>
        <begin position="594"/>
        <end position="654"/>
    </location>
</feature>
<feature type="repeat" description="FG-GAP" evidence="15">
    <location>
        <begin position="469"/>
        <end position="531"/>
    </location>
</feature>
<comment type="caution">
    <text evidence="18">The sequence shown here is derived from an EMBL/GenBank/DDBJ whole genome shotgun (WGS) entry which is preliminary data.</text>
</comment>
<evidence type="ECO:0000256" key="10">
    <source>
        <dbReference type="ARBA" id="ARBA00023037"/>
    </source>
</evidence>
<keyword evidence="19" id="KW-1185">Reference proteome</keyword>
<dbReference type="InterPro" id="IPR000413">
    <property type="entry name" value="Integrin_alpha"/>
</dbReference>
<dbReference type="PANTHER" id="PTHR23220">
    <property type="entry name" value="INTEGRIN ALPHA"/>
    <property type="match status" value="1"/>
</dbReference>
<dbReference type="Pfam" id="PF20805">
    <property type="entry name" value="Integrin_A_Ig_2"/>
    <property type="match status" value="1"/>
</dbReference>
<feature type="repeat" description="FG-GAP" evidence="15">
    <location>
        <begin position="414"/>
        <end position="468"/>
    </location>
</feature>
<dbReference type="Gene3D" id="1.20.5.930">
    <property type="entry name" value="Bicelle-embedded integrin alpha(iib) transmembrane segment"/>
    <property type="match status" value="1"/>
</dbReference>
<dbReference type="InterPro" id="IPR036465">
    <property type="entry name" value="vWFA_dom_sf"/>
</dbReference>
<evidence type="ECO:0000256" key="9">
    <source>
        <dbReference type="ARBA" id="ARBA00022989"/>
    </source>
</evidence>
<comment type="similarity">
    <text evidence="2 16">Belongs to the integrin alpha chain family.</text>
</comment>
<dbReference type="Gene3D" id="2.130.10.130">
    <property type="entry name" value="Integrin alpha, N-terminal"/>
    <property type="match status" value="2"/>
</dbReference>
<dbReference type="InterPro" id="IPR013517">
    <property type="entry name" value="FG-GAP"/>
</dbReference>
<feature type="chain" id="PRO_5044962600" evidence="16">
    <location>
        <begin position="23"/>
        <end position="1184"/>
    </location>
</feature>
<dbReference type="EMBL" id="JAHFZB010000001">
    <property type="protein sequence ID" value="KAK6494827.1"/>
    <property type="molecule type" value="Genomic_DNA"/>
</dbReference>
<name>A0ABR1ACK2_HUSHU</name>
<dbReference type="Gene3D" id="2.60.40.1530">
    <property type="entry name" value="ntegrin, alpha v. Chain A, domain 4"/>
    <property type="match status" value="1"/>
</dbReference>
<dbReference type="PROSITE" id="PS51470">
    <property type="entry name" value="FG_GAP"/>
    <property type="match status" value="5"/>
</dbReference>
<dbReference type="InterPro" id="IPR018184">
    <property type="entry name" value="Integrin_alpha_C_CS"/>
</dbReference>
<keyword evidence="9 16" id="KW-1133">Transmembrane helix</keyword>
<evidence type="ECO:0000313" key="19">
    <source>
        <dbReference type="Proteomes" id="UP001369086"/>
    </source>
</evidence>
<evidence type="ECO:0000256" key="7">
    <source>
        <dbReference type="ARBA" id="ARBA00022837"/>
    </source>
</evidence>
<evidence type="ECO:0000256" key="12">
    <source>
        <dbReference type="ARBA" id="ARBA00023157"/>
    </source>
</evidence>
<dbReference type="InterPro" id="IPR048285">
    <property type="entry name" value="Integrin_alpha_Ig-like_2"/>
</dbReference>
<evidence type="ECO:0000313" key="18">
    <source>
        <dbReference type="EMBL" id="KAK6494827.1"/>
    </source>
</evidence>
<evidence type="ECO:0000256" key="14">
    <source>
        <dbReference type="ARBA" id="ARBA00023180"/>
    </source>
</evidence>
<sequence>MDFNSVLQLQILLACILRISEAFNVGISGAKVFTGPASEQFGYTVQQFTSANSKWLLVGSPWSGYTQNRMGDVYKCPLHQSRTTCDRLHLQNNTTISTVTEIKINMSLGLTLARNSNKNGFMVIIVLQTQQCGNQYFPTGICSDVGPSFTSVQSFAPAIQTCGGPMDIAIVLDGSNSIWPWPPIQSFLKKLLQGLNIGPNDAQVSIIQYAVDPDFEFRLNDYTSKEKLITAASNINQKLGDQTNTFRAIDFARSHAFLPSNGGRPGAAKVMVVVTDGESHDYSMRDNVIGACEKAQITRFGIAVLGYYIRNDIDTKNLINEIKSIASSPTERYFFNVSAEAALSEIAGTLGERIFNIEGTGTGGEIQMEMSQVGFSAYYSNKMDVMMLGAVGAYGWSGTVVHKTASKSDIFPEQTFQKTLEDRNHSSLLGYSVTTLTSDDSELYVAGAPRSNHTGQVITYSVNKQGKPAVVQSQRGEQIGSYFGSVLCSVDVNQDSRSDVLLVGAPMFMNDLKREVGRVYMFSVSKGILGQREVLQGPSHSENARFGMAIVAVPDLNVDGFSDVIVGAPLEDENRGAIYIYNGDERTIRTVCSQKISGSEISQKLQYFGRSLDGNGDLNADSIPDVSVGAYGNVVQLWSRSIADVTVKATFTPDKISILNKNCDFNGRRLFCFNASVCFKAHFRPKTATGPVDIQYNATLDADLQSSRVSSRGLFTESNDRLLQKNIGVGNSEVCFKHKVYVQEAPDFVNSIGLRVDVGLEKPQSSPVLDMYRHNSWEFSIPFSKDCGEDELCLSDIVLNVQKKNLDSSPSPLLISTKNRRISFAVKLENTMENAYNVKIAAIYSKNLFFSSHTQPADGTEVKCQVESTESISCQVGYPALKPDQEVSFDINFDFNFNHLQKEAYVNFQALSDSTEQTPTNNVVNISFPVQYDSEIILTRDTSLNFYEINRDLFVKTTVNSYEDIGPEFNFTLKVTTGSFPVHMAYLTIALPVSTKANNPLLYLTGVNTEMARDVSCETSSLMNPLEIGKRPYSASFSKERLTGIKELDCNTATCKHIKCWFKDLEPRSNYLLNITTRIWNGSFTTSTFQSIKLTASAEMDTSEPELLIILDKKLPIEITISKPGEKGEVPVGVIAGSIIGGLILLAALVALLWKLGFFKRKYEQLMKSADDDGEADALQDETS</sequence>
<comment type="subcellular location">
    <subcellularLocation>
        <location evidence="1 16">Membrane</location>
        <topology evidence="1 16">Single-pass type I membrane protein</topology>
    </subcellularLocation>
</comment>
<dbReference type="SUPFAM" id="SSF69179">
    <property type="entry name" value="Integrin domains"/>
    <property type="match status" value="3"/>
</dbReference>
<evidence type="ECO:0000256" key="16">
    <source>
        <dbReference type="RuleBase" id="RU003762"/>
    </source>
</evidence>
<dbReference type="SMART" id="SM00327">
    <property type="entry name" value="VWA"/>
    <property type="match status" value="1"/>
</dbReference>
<protein>
    <submittedName>
        <fullName evidence="18">Integrin alpha-2-like</fullName>
    </submittedName>
</protein>
<evidence type="ECO:0000256" key="2">
    <source>
        <dbReference type="ARBA" id="ARBA00008054"/>
    </source>
</evidence>
<gene>
    <name evidence="18" type="ORF">HHUSO_G1454</name>
</gene>
<evidence type="ECO:0000256" key="1">
    <source>
        <dbReference type="ARBA" id="ARBA00004479"/>
    </source>
</evidence>
<feature type="repeat" description="FG-GAP" evidence="15">
    <location>
        <begin position="532"/>
        <end position="590"/>
    </location>
</feature>
<dbReference type="InterPro" id="IPR013649">
    <property type="entry name" value="Integrin_alpha_Ig-like_1"/>
</dbReference>